<proteinExistence type="predicted"/>
<feature type="transmembrane region" description="Helical" evidence="1">
    <location>
        <begin position="64"/>
        <end position="86"/>
    </location>
</feature>
<accession>A0A0R2DSC2</accession>
<evidence type="ECO:0000313" key="3">
    <source>
        <dbReference type="Proteomes" id="UP000051378"/>
    </source>
</evidence>
<keyword evidence="1" id="KW-0812">Transmembrane</keyword>
<comment type="caution">
    <text evidence="2">The sequence shown here is derived from an EMBL/GenBank/DDBJ whole genome shotgun (WGS) entry which is preliminary data.</text>
</comment>
<dbReference type="PATRIC" id="fig|1423744.4.peg.1093"/>
<feature type="transmembrane region" description="Helical" evidence="1">
    <location>
        <begin position="36"/>
        <end position="57"/>
    </location>
</feature>
<evidence type="ECO:0000313" key="2">
    <source>
        <dbReference type="EMBL" id="KRN04709.1"/>
    </source>
</evidence>
<keyword evidence="3" id="KW-1185">Reference proteome</keyword>
<keyword evidence="1" id="KW-0472">Membrane</keyword>
<dbReference type="EMBL" id="AYZL01000006">
    <property type="protein sequence ID" value="KRN04709.1"/>
    <property type="molecule type" value="Genomic_DNA"/>
</dbReference>
<dbReference type="Pfam" id="PF11457">
    <property type="entry name" value="DUF3021"/>
    <property type="match status" value="1"/>
</dbReference>
<name>A0A0R2DSC2_9LACO</name>
<dbReference type="InterPro" id="IPR021560">
    <property type="entry name" value="DUF3021"/>
</dbReference>
<evidence type="ECO:0008006" key="4">
    <source>
        <dbReference type="Google" id="ProtNLM"/>
    </source>
</evidence>
<protein>
    <recommendedName>
        <fullName evidence="4">DUF3021 domain-containing protein</fullName>
    </recommendedName>
</protein>
<sequence>MKKLIKHVNQLLIGASTASLIYIVALILKLDVPSLTIQNGLIVVGLGAIIGLYSAVFDSEKLSFLTALICHFVLTLSSVLFSLLFFNSSITIIQEVGFWVSFLMIYLIIWGGVSLYQRISIKKINRKLQDNYHKR</sequence>
<evidence type="ECO:0000256" key="1">
    <source>
        <dbReference type="SAM" id="Phobius"/>
    </source>
</evidence>
<dbReference type="RefSeq" id="WP_056974038.1">
    <property type="nucleotide sequence ID" value="NZ_AYZL01000006.1"/>
</dbReference>
<dbReference type="STRING" id="1423744.FC86_GL001065"/>
<gene>
    <name evidence="2" type="ORF">FC86_GL001065</name>
</gene>
<dbReference type="Proteomes" id="UP000051378">
    <property type="component" value="Unassembled WGS sequence"/>
</dbReference>
<feature type="transmembrane region" description="Helical" evidence="1">
    <location>
        <begin position="98"/>
        <end position="116"/>
    </location>
</feature>
<dbReference type="AlphaFoldDB" id="A0A0R2DSC2"/>
<feature type="transmembrane region" description="Helical" evidence="1">
    <location>
        <begin position="12"/>
        <end position="30"/>
    </location>
</feature>
<reference evidence="2 3" key="1">
    <citation type="journal article" date="2015" name="Genome Announc.">
        <title>Expanding the biotechnology potential of lactobacilli through comparative genomics of 213 strains and associated genera.</title>
        <authorList>
            <person name="Sun Z."/>
            <person name="Harris H.M."/>
            <person name="McCann A."/>
            <person name="Guo C."/>
            <person name="Argimon S."/>
            <person name="Zhang W."/>
            <person name="Yang X."/>
            <person name="Jeffery I.B."/>
            <person name="Cooney J.C."/>
            <person name="Kagawa T.F."/>
            <person name="Liu W."/>
            <person name="Song Y."/>
            <person name="Salvetti E."/>
            <person name="Wrobel A."/>
            <person name="Rasinkangas P."/>
            <person name="Parkhill J."/>
            <person name="Rea M.C."/>
            <person name="O'Sullivan O."/>
            <person name="Ritari J."/>
            <person name="Douillard F.P."/>
            <person name="Paul Ross R."/>
            <person name="Yang R."/>
            <person name="Briner A.E."/>
            <person name="Felis G.E."/>
            <person name="de Vos W.M."/>
            <person name="Barrangou R."/>
            <person name="Klaenhammer T.R."/>
            <person name="Caufield P.W."/>
            <person name="Cui Y."/>
            <person name="Zhang H."/>
            <person name="O'Toole P.W."/>
        </authorList>
    </citation>
    <scope>NUCLEOTIDE SEQUENCE [LARGE SCALE GENOMIC DNA]</scope>
    <source>
        <strain evidence="2 3">DSM 23037</strain>
    </source>
</reference>
<organism evidence="2 3">
    <name type="scientific">Holzapfeliella floricola DSM 23037 = JCM 16512</name>
    <dbReference type="NCBI Taxonomy" id="1423744"/>
    <lineage>
        <taxon>Bacteria</taxon>
        <taxon>Bacillati</taxon>
        <taxon>Bacillota</taxon>
        <taxon>Bacilli</taxon>
        <taxon>Lactobacillales</taxon>
        <taxon>Lactobacillaceae</taxon>
        <taxon>Holzapfeliella</taxon>
    </lineage>
</organism>
<keyword evidence="1" id="KW-1133">Transmembrane helix</keyword>